<keyword evidence="3" id="KW-1185">Reference proteome</keyword>
<evidence type="ECO:0000313" key="3">
    <source>
        <dbReference type="Proteomes" id="UP000654075"/>
    </source>
</evidence>
<sequence>IIMSRIANGIGGCSKDRAQDCVQAQFTDFAPESKKADEDDDATCDDDEHYDDVQPSKLLTDPSAVLPVNSMLLTFHATAKDDDVTDASGRSSAREHARCRSAAPSSSFMRHAEFWIPVGITKRPAKFAARPKGPPAASKPCINRGTSPVSCIHTLDHLHQNKYNYNINNINNDNSINNNNTLDQDLGLSGGINSLRIGRRRRRLCNGIFGNGADRRRKSLRLVGYTAVAAGRTISRGSRGSPRGGTAAAQAGADAAQLQVEIQTLARHSASIQLR</sequence>
<evidence type="ECO:0000256" key="1">
    <source>
        <dbReference type="SAM" id="MobiDB-lite"/>
    </source>
</evidence>
<dbReference type="AlphaFoldDB" id="A0A813EQL6"/>
<gene>
    <name evidence="2" type="ORF">PGLA1383_LOCUS18374</name>
</gene>
<feature type="compositionally biased region" description="Acidic residues" evidence="1">
    <location>
        <begin position="38"/>
        <end position="50"/>
    </location>
</feature>
<dbReference type="EMBL" id="CAJNNV010011722">
    <property type="protein sequence ID" value="CAE8600036.1"/>
    <property type="molecule type" value="Genomic_DNA"/>
</dbReference>
<dbReference type="Proteomes" id="UP000654075">
    <property type="component" value="Unassembled WGS sequence"/>
</dbReference>
<name>A0A813EQL6_POLGL</name>
<feature type="non-terminal residue" evidence="2">
    <location>
        <position position="275"/>
    </location>
</feature>
<reference evidence="2" key="1">
    <citation type="submission" date="2021-02" db="EMBL/GenBank/DDBJ databases">
        <authorList>
            <person name="Dougan E. K."/>
            <person name="Rhodes N."/>
            <person name="Thang M."/>
            <person name="Chan C."/>
        </authorList>
    </citation>
    <scope>NUCLEOTIDE SEQUENCE</scope>
</reference>
<evidence type="ECO:0000313" key="2">
    <source>
        <dbReference type="EMBL" id="CAE8600036.1"/>
    </source>
</evidence>
<protein>
    <submittedName>
        <fullName evidence="2">Uncharacterized protein</fullName>
    </submittedName>
</protein>
<proteinExistence type="predicted"/>
<feature type="region of interest" description="Disordered" evidence="1">
    <location>
        <begin position="32"/>
        <end position="55"/>
    </location>
</feature>
<accession>A0A813EQL6</accession>
<comment type="caution">
    <text evidence="2">The sequence shown here is derived from an EMBL/GenBank/DDBJ whole genome shotgun (WGS) entry which is preliminary data.</text>
</comment>
<organism evidence="2 3">
    <name type="scientific">Polarella glacialis</name>
    <name type="common">Dinoflagellate</name>
    <dbReference type="NCBI Taxonomy" id="89957"/>
    <lineage>
        <taxon>Eukaryota</taxon>
        <taxon>Sar</taxon>
        <taxon>Alveolata</taxon>
        <taxon>Dinophyceae</taxon>
        <taxon>Suessiales</taxon>
        <taxon>Suessiaceae</taxon>
        <taxon>Polarella</taxon>
    </lineage>
</organism>
<feature type="region of interest" description="Disordered" evidence="1">
    <location>
        <begin position="83"/>
        <end position="102"/>
    </location>
</feature>